<reference evidence="4" key="1">
    <citation type="journal article" date="2020" name="mSystems">
        <title>Genome- and Community-Level Interaction Insights into Carbon Utilization and Element Cycling Functions of Hydrothermarchaeota in Hydrothermal Sediment.</title>
        <authorList>
            <person name="Zhou Z."/>
            <person name="Liu Y."/>
            <person name="Xu W."/>
            <person name="Pan J."/>
            <person name="Luo Z.H."/>
            <person name="Li M."/>
        </authorList>
    </citation>
    <scope>NUCLEOTIDE SEQUENCE [LARGE SCALE GENOMIC DNA]</scope>
    <source>
        <strain evidence="4">SpSt-402</strain>
    </source>
</reference>
<dbReference type="InterPro" id="IPR046802">
    <property type="entry name" value="OpcA_G6PD_C"/>
</dbReference>
<dbReference type="InterPro" id="IPR004555">
    <property type="entry name" value="G6PDH_assembly_OpcA"/>
</dbReference>
<dbReference type="InterPro" id="IPR036366">
    <property type="entry name" value="PGBDSf"/>
</dbReference>
<comment type="caution">
    <text evidence="4">The sequence shown here is derived from an EMBL/GenBank/DDBJ whole genome shotgun (WGS) entry which is preliminary data.</text>
</comment>
<dbReference type="InterPro" id="IPR036365">
    <property type="entry name" value="PGBD-like_sf"/>
</dbReference>
<dbReference type="Pfam" id="PF01471">
    <property type="entry name" value="PG_binding_1"/>
    <property type="match status" value="1"/>
</dbReference>
<dbReference type="PANTHER" id="PTHR38658">
    <property type="entry name" value="OXPP CYCLE PROTEIN OPCA-RELATED"/>
    <property type="match status" value="1"/>
</dbReference>
<evidence type="ECO:0000259" key="2">
    <source>
        <dbReference type="Pfam" id="PF10128"/>
    </source>
</evidence>
<protein>
    <submittedName>
        <fullName evidence="4">Glucose-6-phosphate dehydrogenase assembly protein OpcA</fullName>
    </submittedName>
</protein>
<organism evidence="4">
    <name type="scientific">Oscillatoriales cyanobacterium SpSt-402</name>
    <dbReference type="NCBI Taxonomy" id="2282168"/>
    <lineage>
        <taxon>Bacteria</taxon>
        <taxon>Bacillati</taxon>
        <taxon>Cyanobacteriota</taxon>
        <taxon>Cyanophyceae</taxon>
        <taxon>Oscillatoriophycideae</taxon>
        <taxon>Oscillatoriales</taxon>
    </lineage>
</organism>
<dbReference type="Pfam" id="PF20171">
    <property type="entry name" value="OpcA_G6PD_C"/>
    <property type="match status" value="1"/>
</dbReference>
<dbReference type="Gene3D" id="1.10.101.10">
    <property type="entry name" value="PGBD-like superfamily/PGBD"/>
    <property type="match status" value="1"/>
</dbReference>
<sequence>MTTPLVALQRPKDISLDEIEAELSAIWHSQNGVNSAATRASTFSMVVYEPEEFQQLLGVLGFYKGPIEGVSGPQTKDAIALAQKAYGYKETGRFDPQTLARLREEVAKLPPEQVKMLNADLRGTGVSEAIAAQNPCRIITLCPTWGVDEGVTAQVSAYCPVHKTGSNLICSEYITLRGTKAALNRVGETVKSLMIPDLPKFVWWKATPNLEQELFKQMVECCNCIVMDSSYFIDPESEFLKIQSLIESGTYVADLNWHRLAPWQEITAATFDPPERRVSLVEIDEVAIDYEKGNASQALMFLSWFASRLGWQPIAFTQDEDDFYEIKRITFASPNGKEVKAELAAIPITDPGEILGDLVGVRLGSSNPHANCATILCSETAGCMRMESGGGAQTTVRTEQVTATSDQKAELLLTQQLQRWGRDVLYEESLAIAVQALRLKQ</sequence>
<dbReference type="EMBL" id="DSRD01000438">
    <property type="protein sequence ID" value="HGW93978.1"/>
    <property type="molecule type" value="Genomic_DNA"/>
</dbReference>
<name>A0A832M2A7_9CYAN</name>
<dbReference type="AlphaFoldDB" id="A0A832M2A7"/>
<proteinExistence type="predicted"/>
<evidence type="ECO:0000259" key="1">
    <source>
        <dbReference type="Pfam" id="PF01471"/>
    </source>
</evidence>
<evidence type="ECO:0000313" key="4">
    <source>
        <dbReference type="EMBL" id="HGW93978.1"/>
    </source>
</evidence>
<dbReference type="Pfam" id="PF10128">
    <property type="entry name" value="OpcA_G6PD_assem"/>
    <property type="match status" value="1"/>
</dbReference>
<dbReference type="SUPFAM" id="SSF47090">
    <property type="entry name" value="PGBD-like"/>
    <property type="match status" value="1"/>
</dbReference>
<dbReference type="InterPro" id="IPR046801">
    <property type="entry name" value="OpcA_G6PD_N"/>
</dbReference>
<gene>
    <name evidence="4" type="primary">opcA</name>
    <name evidence="4" type="ORF">ENR47_06815</name>
</gene>
<dbReference type="InterPro" id="IPR002477">
    <property type="entry name" value="Peptidoglycan-bd-like"/>
</dbReference>
<accession>A0A832M2A7</accession>
<evidence type="ECO:0000259" key="3">
    <source>
        <dbReference type="Pfam" id="PF20171"/>
    </source>
</evidence>
<feature type="domain" description="Peptidoglycan binding-like" evidence="1">
    <location>
        <begin position="51"/>
        <end position="102"/>
    </location>
</feature>
<dbReference type="NCBIfam" id="TIGR00534">
    <property type="entry name" value="OpcA"/>
    <property type="match status" value="1"/>
</dbReference>
<feature type="domain" description="Glucose-6-phosphate dehydrogenase assembly protein OpcA C-terminal" evidence="3">
    <location>
        <begin position="251"/>
        <end position="430"/>
    </location>
</feature>
<dbReference type="PANTHER" id="PTHR38658:SF1">
    <property type="entry name" value="OXPP CYCLE PROTEIN OPCA-RELATED"/>
    <property type="match status" value="1"/>
</dbReference>
<feature type="domain" description="Glucose-6-phosphate dehydrogenase assembly protein OpcA N-terminal" evidence="2">
    <location>
        <begin position="128"/>
        <end position="243"/>
    </location>
</feature>